<sequence length="91" mass="10594">MNSLLRYFPLFSCFMFFREKYRRTGDNCLHVLRHFAMEKSEMIVPVRSIRKLELWDVGAVGDSPRCDECRAQVETSNWMGACDPTKEADPG</sequence>
<proteinExistence type="predicted"/>
<dbReference type="AlphaFoldDB" id="A0A426Y2Y9"/>
<evidence type="ECO:0000313" key="1">
    <source>
        <dbReference type="EMBL" id="RRT46112.1"/>
    </source>
</evidence>
<gene>
    <name evidence="1" type="ORF">B296_00054659</name>
</gene>
<reference evidence="1 2" key="1">
    <citation type="journal article" date="2014" name="Agronomy (Basel)">
        <title>A Draft Genome Sequence for Ensete ventricosum, the Drought-Tolerant Tree Against Hunger.</title>
        <authorList>
            <person name="Harrison J."/>
            <person name="Moore K.A."/>
            <person name="Paszkiewicz K."/>
            <person name="Jones T."/>
            <person name="Grant M."/>
            <person name="Ambacheew D."/>
            <person name="Muzemil S."/>
            <person name="Studholme D.J."/>
        </authorList>
    </citation>
    <scope>NUCLEOTIDE SEQUENCE [LARGE SCALE GENOMIC DNA]</scope>
</reference>
<name>A0A426Y2Y9_ENSVE</name>
<protein>
    <submittedName>
        <fullName evidence="1">Uncharacterized protein</fullName>
    </submittedName>
</protein>
<dbReference type="Proteomes" id="UP000287651">
    <property type="component" value="Unassembled WGS sequence"/>
</dbReference>
<accession>A0A426Y2Y9</accession>
<organism evidence="1 2">
    <name type="scientific">Ensete ventricosum</name>
    <name type="common">Abyssinian banana</name>
    <name type="synonym">Musa ensete</name>
    <dbReference type="NCBI Taxonomy" id="4639"/>
    <lineage>
        <taxon>Eukaryota</taxon>
        <taxon>Viridiplantae</taxon>
        <taxon>Streptophyta</taxon>
        <taxon>Embryophyta</taxon>
        <taxon>Tracheophyta</taxon>
        <taxon>Spermatophyta</taxon>
        <taxon>Magnoliopsida</taxon>
        <taxon>Liliopsida</taxon>
        <taxon>Zingiberales</taxon>
        <taxon>Musaceae</taxon>
        <taxon>Ensete</taxon>
    </lineage>
</organism>
<comment type="caution">
    <text evidence="1">The sequence shown here is derived from an EMBL/GenBank/DDBJ whole genome shotgun (WGS) entry which is preliminary data.</text>
</comment>
<dbReference type="EMBL" id="AMZH03015399">
    <property type="protein sequence ID" value="RRT46112.1"/>
    <property type="molecule type" value="Genomic_DNA"/>
</dbReference>
<evidence type="ECO:0000313" key="2">
    <source>
        <dbReference type="Proteomes" id="UP000287651"/>
    </source>
</evidence>